<accession>A0A5B2VX39</accession>
<dbReference type="OrthoDB" id="9795501at2"/>
<dbReference type="InterPro" id="IPR036291">
    <property type="entry name" value="NAD(P)-bd_dom_sf"/>
</dbReference>
<reference evidence="2 3" key="1">
    <citation type="submission" date="2019-09" db="EMBL/GenBank/DDBJ databases">
        <title>Salinarimonas rosea gen. nov., sp. nov., a new member of the a-2 subgroup of the Proteobacteria.</title>
        <authorList>
            <person name="Liu J."/>
        </authorList>
    </citation>
    <scope>NUCLEOTIDE SEQUENCE [LARGE SCALE GENOMIC DNA]</scope>
    <source>
        <strain evidence="2 3">BN140002</strain>
    </source>
</reference>
<name>A0A5B2VX39_9HYPH</name>
<dbReference type="PANTHER" id="PTHR43245:SF23">
    <property type="entry name" value="NAD(P)-BINDING DOMAIN-CONTAINING PROTEIN"/>
    <property type="match status" value="1"/>
</dbReference>
<sequence>MRILITGNMGYVGPGVVAQLRRSYPDAHLVGLDHGWFAHCLTSRAVLPETVLDEQRFGDVRKVTRADLEGFDAVVHLAAVSNDPMGNKFAAVTDAINHRASVHLARVASAAGVKRFVFASSCSIYGFAADGQPRTEKDPVAPLTAYARSKIATEEGLAGLNSDLEITCLRFATACGFSPRLRLDLVLNDFVAGALTSGEISVLSDGTPWRPLIHVRDMARAIDWAIQRGSTVSDRFLTVNAGSKQWNYQVRELADAVGKVLPGVKVSVNPNAPPDKRSYKVDFSLFERLAPNHQPQETLEGSVAELIDGLRSIGFADPDYRQSHLIRLKVLEGLMESGALTDDLTWRHAAQRRPVHEVQSLAS</sequence>
<evidence type="ECO:0000259" key="1">
    <source>
        <dbReference type="Pfam" id="PF01370"/>
    </source>
</evidence>
<comment type="caution">
    <text evidence="2">The sequence shown here is derived from an EMBL/GenBank/DDBJ whole genome shotgun (WGS) entry which is preliminary data.</text>
</comment>
<dbReference type="PANTHER" id="PTHR43245">
    <property type="entry name" value="BIFUNCTIONAL POLYMYXIN RESISTANCE PROTEIN ARNA"/>
    <property type="match status" value="1"/>
</dbReference>
<evidence type="ECO:0000313" key="2">
    <source>
        <dbReference type="EMBL" id="KAA2244403.1"/>
    </source>
</evidence>
<dbReference type="CDD" id="cd08946">
    <property type="entry name" value="SDR_e"/>
    <property type="match status" value="1"/>
</dbReference>
<keyword evidence="3" id="KW-1185">Reference proteome</keyword>
<feature type="domain" description="NAD-dependent epimerase/dehydratase" evidence="1">
    <location>
        <begin position="3"/>
        <end position="231"/>
    </location>
</feature>
<dbReference type="AlphaFoldDB" id="A0A5B2VX39"/>
<dbReference type="Gene3D" id="3.40.50.720">
    <property type="entry name" value="NAD(P)-binding Rossmann-like Domain"/>
    <property type="match status" value="1"/>
</dbReference>
<organism evidence="2 3">
    <name type="scientific">Salinarimonas soli</name>
    <dbReference type="NCBI Taxonomy" id="1638099"/>
    <lineage>
        <taxon>Bacteria</taxon>
        <taxon>Pseudomonadati</taxon>
        <taxon>Pseudomonadota</taxon>
        <taxon>Alphaproteobacteria</taxon>
        <taxon>Hyphomicrobiales</taxon>
        <taxon>Salinarimonadaceae</taxon>
        <taxon>Salinarimonas</taxon>
    </lineage>
</organism>
<protein>
    <submittedName>
        <fullName evidence="2">SDR family oxidoreductase</fullName>
    </submittedName>
</protein>
<dbReference type="EMBL" id="VUOA01000001">
    <property type="protein sequence ID" value="KAA2244403.1"/>
    <property type="molecule type" value="Genomic_DNA"/>
</dbReference>
<gene>
    <name evidence="2" type="ORF">F0L46_00450</name>
</gene>
<dbReference type="InterPro" id="IPR050177">
    <property type="entry name" value="Lipid_A_modif_metabolic_enz"/>
</dbReference>
<dbReference type="RefSeq" id="WP_149815059.1">
    <property type="nucleotide sequence ID" value="NZ_VUOA01000001.1"/>
</dbReference>
<dbReference type="Pfam" id="PF01370">
    <property type="entry name" value="Epimerase"/>
    <property type="match status" value="1"/>
</dbReference>
<reference evidence="2 3" key="2">
    <citation type="submission" date="2019-09" db="EMBL/GenBank/DDBJ databases">
        <authorList>
            <person name="Jin C."/>
        </authorList>
    </citation>
    <scope>NUCLEOTIDE SEQUENCE [LARGE SCALE GENOMIC DNA]</scope>
    <source>
        <strain evidence="2 3">BN140002</strain>
    </source>
</reference>
<dbReference type="SUPFAM" id="SSF51735">
    <property type="entry name" value="NAD(P)-binding Rossmann-fold domains"/>
    <property type="match status" value="1"/>
</dbReference>
<evidence type="ECO:0000313" key="3">
    <source>
        <dbReference type="Proteomes" id="UP000323142"/>
    </source>
</evidence>
<dbReference type="InterPro" id="IPR001509">
    <property type="entry name" value="Epimerase_deHydtase"/>
</dbReference>
<proteinExistence type="predicted"/>
<dbReference type="Proteomes" id="UP000323142">
    <property type="component" value="Unassembled WGS sequence"/>
</dbReference>